<evidence type="ECO:0000313" key="9">
    <source>
        <dbReference type="Proteomes" id="UP001156441"/>
    </source>
</evidence>
<evidence type="ECO:0000256" key="5">
    <source>
        <dbReference type="ARBA" id="ARBA00022989"/>
    </source>
</evidence>
<evidence type="ECO:0000256" key="2">
    <source>
        <dbReference type="ARBA" id="ARBA00011006"/>
    </source>
</evidence>
<feature type="transmembrane region" description="Helical" evidence="7">
    <location>
        <begin position="68"/>
        <end position="86"/>
    </location>
</feature>
<comment type="similarity">
    <text evidence="2">Belongs to the UPF0410 family.</text>
</comment>
<evidence type="ECO:0000256" key="6">
    <source>
        <dbReference type="ARBA" id="ARBA00023136"/>
    </source>
</evidence>
<feature type="transmembrane region" description="Helical" evidence="7">
    <location>
        <begin position="6"/>
        <end position="25"/>
    </location>
</feature>
<gene>
    <name evidence="8" type="ORF">JT362_23345</name>
</gene>
<dbReference type="InterPro" id="IPR007341">
    <property type="entry name" value="Transgly_assoc"/>
</dbReference>
<accession>A0ABT2JDV1</accession>
<dbReference type="EMBL" id="JAFFZE010000016">
    <property type="protein sequence ID" value="MCT2586058.1"/>
    <property type="molecule type" value="Genomic_DNA"/>
</dbReference>
<evidence type="ECO:0000256" key="3">
    <source>
        <dbReference type="ARBA" id="ARBA00022475"/>
    </source>
</evidence>
<evidence type="ECO:0000256" key="7">
    <source>
        <dbReference type="SAM" id="Phobius"/>
    </source>
</evidence>
<dbReference type="PANTHER" id="PTHR33884">
    <property type="entry name" value="UPF0410 PROTEIN YMGE"/>
    <property type="match status" value="1"/>
</dbReference>
<comment type="subcellular location">
    <subcellularLocation>
        <location evidence="1">Cell membrane</location>
        <topology evidence="1">Multi-pass membrane protein</topology>
    </subcellularLocation>
</comment>
<proteinExistence type="inferred from homology"/>
<comment type="caution">
    <text evidence="8">The sequence shown here is derived from an EMBL/GenBank/DDBJ whole genome shotgun (WGS) entry which is preliminary data.</text>
</comment>
<reference evidence="8 9" key="1">
    <citation type="submission" date="2021-02" db="EMBL/GenBank/DDBJ databases">
        <title>Actinophytocola xerophila sp. nov., isolated from soil of cotton cropping field.</title>
        <authorList>
            <person name="Huang R."/>
            <person name="Chen X."/>
            <person name="Ge X."/>
            <person name="Liu W."/>
        </authorList>
    </citation>
    <scope>NUCLEOTIDE SEQUENCE [LARGE SCALE GENOMIC DNA]</scope>
    <source>
        <strain evidence="8 9">S1-96</strain>
    </source>
</reference>
<name>A0ABT2JDV1_9PSEU</name>
<keyword evidence="9" id="KW-1185">Reference proteome</keyword>
<dbReference type="PANTHER" id="PTHR33884:SF3">
    <property type="entry name" value="UPF0410 PROTEIN YMGE"/>
    <property type="match status" value="1"/>
</dbReference>
<evidence type="ECO:0000256" key="4">
    <source>
        <dbReference type="ARBA" id="ARBA00022692"/>
    </source>
</evidence>
<evidence type="ECO:0000313" key="8">
    <source>
        <dbReference type="EMBL" id="MCT2586058.1"/>
    </source>
</evidence>
<keyword evidence="6 7" id="KW-0472">Membrane</keyword>
<keyword evidence="3" id="KW-1003">Cell membrane</keyword>
<dbReference type="RefSeq" id="WP_260193813.1">
    <property type="nucleotide sequence ID" value="NZ_JAFFZE010000016.1"/>
</dbReference>
<organism evidence="8 9">
    <name type="scientific">Actinophytocola gossypii</name>
    <dbReference type="NCBI Taxonomy" id="2812003"/>
    <lineage>
        <taxon>Bacteria</taxon>
        <taxon>Bacillati</taxon>
        <taxon>Actinomycetota</taxon>
        <taxon>Actinomycetes</taxon>
        <taxon>Pseudonocardiales</taxon>
        <taxon>Pseudonocardiaceae</taxon>
    </lineage>
</organism>
<feature type="transmembrane region" description="Helical" evidence="7">
    <location>
        <begin position="32"/>
        <end position="56"/>
    </location>
</feature>
<protein>
    <submittedName>
        <fullName evidence="8">GlsB/YeaQ/YmgE family stress response membrane protein</fullName>
    </submittedName>
</protein>
<evidence type="ECO:0000256" key="1">
    <source>
        <dbReference type="ARBA" id="ARBA00004651"/>
    </source>
</evidence>
<keyword evidence="5 7" id="KW-1133">Transmembrane helix</keyword>
<dbReference type="Pfam" id="PF04226">
    <property type="entry name" value="Transgly_assoc"/>
    <property type="match status" value="1"/>
</dbReference>
<dbReference type="Proteomes" id="UP001156441">
    <property type="component" value="Unassembled WGS sequence"/>
</dbReference>
<sequence>MWSVSAIIGLLIAGIILGILGRLLAPGRQAIPFWLTILAGIVGALVGNLVAGWTGVAETDGFDWWRHIFQVIAAVIAVVLAASLYPKARART</sequence>
<keyword evidence="4 7" id="KW-0812">Transmembrane</keyword>